<feature type="region of interest" description="Disordered" evidence="5">
    <location>
        <begin position="41"/>
        <end position="68"/>
    </location>
</feature>
<dbReference type="InterPro" id="IPR013766">
    <property type="entry name" value="Thioredoxin_domain"/>
</dbReference>
<dbReference type="Pfam" id="PF08534">
    <property type="entry name" value="Redoxin"/>
    <property type="match status" value="1"/>
</dbReference>
<dbReference type="PANTHER" id="PTHR42852">
    <property type="entry name" value="THIOL:DISULFIDE INTERCHANGE PROTEIN DSBE"/>
    <property type="match status" value="1"/>
</dbReference>
<dbReference type="InterPro" id="IPR036249">
    <property type="entry name" value="Thioredoxin-like_sf"/>
</dbReference>
<dbReference type="GO" id="GO:0017004">
    <property type="term" value="P:cytochrome complex assembly"/>
    <property type="evidence" value="ECO:0007669"/>
    <property type="project" value="UniProtKB-KW"/>
</dbReference>
<dbReference type="AlphaFoldDB" id="A0A6J6J385"/>
<comment type="subcellular location">
    <subcellularLocation>
        <location evidence="1">Cell envelope</location>
    </subcellularLocation>
</comment>
<evidence type="ECO:0000313" key="10">
    <source>
        <dbReference type="EMBL" id="CAB4947488.1"/>
    </source>
</evidence>
<evidence type="ECO:0000259" key="7">
    <source>
        <dbReference type="PROSITE" id="PS51352"/>
    </source>
</evidence>
<keyword evidence="4" id="KW-0676">Redox-active center</keyword>
<dbReference type="InterPro" id="IPR013740">
    <property type="entry name" value="Redoxin"/>
</dbReference>
<organism evidence="9">
    <name type="scientific">freshwater metagenome</name>
    <dbReference type="NCBI Taxonomy" id="449393"/>
    <lineage>
        <taxon>unclassified sequences</taxon>
        <taxon>metagenomes</taxon>
        <taxon>ecological metagenomes</taxon>
    </lineage>
</organism>
<dbReference type="CDD" id="cd02966">
    <property type="entry name" value="TlpA_like_family"/>
    <property type="match status" value="1"/>
</dbReference>
<sequence>MEPAPLPPQPRSALRRYLPLTVAGLIVVGFAIALIISISGGSSKSPSDVTKLDPNAQQPPELADTNDVTGTRLPKLAYVAFDGSTKELAPNGKPLLINVWSSTCVPCVTEMPALEKVWQANRSDIDVLGLDYLEPPELGQAMADRTGVTYPLGRDVKGSILRSLGGTGLPYTVLVASNGTILATHSGALTAAQFTEFVKTATGN</sequence>
<evidence type="ECO:0000256" key="3">
    <source>
        <dbReference type="ARBA" id="ARBA00023157"/>
    </source>
</evidence>
<gene>
    <name evidence="8" type="ORF">UFOPK1827_01881</name>
    <name evidence="9" type="ORF">UFOPK2000_00748</name>
    <name evidence="10" type="ORF">UFOPK3708_01802</name>
</gene>
<keyword evidence="6" id="KW-0812">Transmembrane</keyword>
<dbReference type="EMBL" id="CAEZVK010000067">
    <property type="protein sequence ID" value="CAB4631487.1"/>
    <property type="molecule type" value="Genomic_DNA"/>
</dbReference>
<dbReference type="PROSITE" id="PS51352">
    <property type="entry name" value="THIOREDOXIN_2"/>
    <property type="match status" value="1"/>
</dbReference>
<keyword evidence="2" id="KW-0201">Cytochrome c-type biogenesis</keyword>
<dbReference type="SUPFAM" id="SSF52833">
    <property type="entry name" value="Thioredoxin-like"/>
    <property type="match status" value="1"/>
</dbReference>
<evidence type="ECO:0000256" key="2">
    <source>
        <dbReference type="ARBA" id="ARBA00022748"/>
    </source>
</evidence>
<evidence type="ECO:0000256" key="6">
    <source>
        <dbReference type="SAM" id="Phobius"/>
    </source>
</evidence>
<accession>A0A6J6J385</accession>
<dbReference type="GO" id="GO:0030313">
    <property type="term" value="C:cell envelope"/>
    <property type="evidence" value="ECO:0007669"/>
    <property type="project" value="UniProtKB-SubCell"/>
</dbReference>
<evidence type="ECO:0000313" key="8">
    <source>
        <dbReference type="EMBL" id="CAB4619676.1"/>
    </source>
</evidence>
<name>A0A6J6J385_9ZZZZ</name>
<evidence type="ECO:0000256" key="5">
    <source>
        <dbReference type="SAM" id="MobiDB-lite"/>
    </source>
</evidence>
<proteinExistence type="predicted"/>
<evidence type="ECO:0000256" key="4">
    <source>
        <dbReference type="ARBA" id="ARBA00023284"/>
    </source>
</evidence>
<keyword evidence="6" id="KW-0472">Membrane</keyword>
<dbReference type="PROSITE" id="PS00194">
    <property type="entry name" value="THIOREDOXIN_1"/>
    <property type="match status" value="1"/>
</dbReference>
<feature type="domain" description="Thioredoxin" evidence="7">
    <location>
        <begin position="52"/>
        <end position="203"/>
    </location>
</feature>
<feature type="transmembrane region" description="Helical" evidence="6">
    <location>
        <begin position="20"/>
        <end position="38"/>
    </location>
</feature>
<evidence type="ECO:0000313" key="9">
    <source>
        <dbReference type="EMBL" id="CAB4631487.1"/>
    </source>
</evidence>
<protein>
    <submittedName>
        <fullName evidence="9">Unannotated protein</fullName>
    </submittedName>
</protein>
<dbReference type="GO" id="GO:0016491">
    <property type="term" value="F:oxidoreductase activity"/>
    <property type="evidence" value="ECO:0007669"/>
    <property type="project" value="InterPro"/>
</dbReference>
<dbReference type="InterPro" id="IPR017937">
    <property type="entry name" value="Thioredoxin_CS"/>
</dbReference>
<dbReference type="EMBL" id="CAFBNA010000166">
    <property type="protein sequence ID" value="CAB4947488.1"/>
    <property type="molecule type" value="Genomic_DNA"/>
</dbReference>
<evidence type="ECO:0000256" key="1">
    <source>
        <dbReference type="ARBA" id="ARBA00004196"/>
    </source>
</evidence>
<dbReference type="EMBL" id="CAEZUO010000140">
    <property type="protein sequence ID" value="CAB4619676.1"/>
    <property type="molecule type" value="Genomic_DNA"/>
</dbReference>
<dbReference type="PANTHER" id="PTHR42852:SF6">
    <property type="entry name" value="THIOL:DISULFIDE INTERCHANGE PROTEIN DSBE"/>
    <property type="match status" value="1"/>
</dbReference>
<keyword evidence="3" id="KW-1015">Disulfide bond</keyword>
<dbReference type="InterPro" id="IPR050553">
    <property type="entry name" value="Thioredoxin_ResA/DsbE_sf"/>
</dbReference>
<keyword evidence="6" id="KW-1133">Transmembrane helix</keyword>
<dbReference type="Gene3D" id="3.40.30.10">
    <property type="entry name" value="Glutaredoxin"/>
    <property type="match status" value="1"/>
</dbReference>
<reference evidence="9" key="1">
    <citation type="submission" date="2020-05" db="EMBL/GenBank/DDBJ databases">
        <authorList>
            <person name="Chiriac C."/>
            <person name="Salcher M."/>
            <person name="Ghai R."/>
            <person name="Kavagutti S V."/>
        </authorList>
    </citation>
    <scope>NUCLEOTIDE SEQUENCE</scope>
</reference>